<evidence type="ECO:0000313" key="7">
    <source>
        <dbReference type="Proteomes" id="UP000061809"/>
    </source>
</evidence>
<feature type="transmembrane region" description="Helical" evidence="5">
    <location>
        <begin position="167"/>
        <end position="184"/>
    </location>
</feature>
<comment type="subcellular location">
    <subcellularLocation>
        <location evidence="1">Endomembrane system</location>
        <topology evidence="1">Multi-pass membrane protein</topology>
    </subcellularLocation>
</comment>
<keyword evidence="3 5" id="KW-1133">Transmembrane helix</keyword>
<dbReference type="InterPro" id="IPR008217">
    <property type="entry name" value="Ccc1_fam"/>
</dbReference>
<dbReference type="CDD" id="cd02431">
    <property type="entry name" value="Ferritin_CCC1_C"/>
    <property type="match status" value="1"/>
</dbReference>
<feature type="transmembrane region" description="Helical" evidence="5">
    <location>
        <begin position="204"/>
        <end position="224"/>
    </location>
</feature>
<keyword evidence="2 5" id="KW-0812">Transmembrane</keyword>
<dbReference type="GO" id="GO:0005384">
    <property type="term" value="F:manganese ion transmembrane transporter activity"/>
    <property type="evidence" value="ECO:0007669"/>
    <property type="project" value="InterPro"/>
</dbReference>
<feature type="transmembrane region" description="Helical" evidence="5">
    <location>
        <begin position="136"/>
        <end position="161"/>
    </location>
</feature>
<evidence type="ECO:0000256" key="2">
    <source>
        <dbReference type="ARBA" id="ARBA00022692"/>
    </source>
</evidence>
<proteinExistence type="predicted"/>
<dbReference type="PANTHER" id="PTHR31851">
    <property type="entry name" value="FE(2+)/MN(2+) TRANSPORTER PCL1"/>
    <property type="match status" value="1"/>
</dbReference>
<sequence length="292" mass="32802">MEKETEQELIKKMIGFQKEEITSSIIYRKLAAKEKDPHNREILQRIAEDESRHYATLRGYTHQDVSPNRFEICFYVWLVRLLGVTFAVRRLELGEKETSGVYSQYPSMEHFAEMARDEQHHEEKLIEMIDEERLQYMGSVVLGLNDALVEFTGALAGFTLALNDTKLIALTGSITGIAAALSMASSEYLSTKSEKTHNKRPVKAAIYTGIAYIITVVALVGPFILLSSPVLALCIMLVMALLIIAFFNYYYAIARNESFKRRFTEMAVLSFSVAGISFLIGYLLKAVTGVGG</sequence>
<dbReference type="PATRIC" id="fig|246787.4.peg.5161"/>
<protein>
    <submittedName>
        <fullName evidence="6">VIT family protein</fullName>
    </submittedName>
</protein>
<dbReference type="GO" id="GO:0012505">
    <property type="term" value="C:endomembrane system"/>
    <property type="evidence" value="ECO:0007669"/>
    <property type="project" value="UniProtKB-SubCell"/>
</dbReference>
<dbReference type="Pfam" id="PF01988">
    <property type="entry name" value="VIT1"/>
    <property type="match status" value="1"/>
</dbReference>
<evidence type="ECO:0000256" key="4">
    <source>
        <dbReference type="ARBA" id="ARBA00023136"/>
    </source>
</evidence>
<evidence type="ECO:0000256" key="5">
    <source>
        <dbReference type="SAM" id="Phobius"/>
    </source>
</evidence>
<name>A0A0P0GUQ6_9BACE</name>
<evidence type="ECO:0000256" key="3">
    <source>
        <dbReference type="ARBA" id="ARBA00022989"/>
    </source>
</evidence>
<dbReference type="RefSeq" id="WP_029429062.1">
    <property type="nucleotide sequence ID" value="NZ_CAXUGF010000008.1"/>
</dbReference>
<organism evidence="6 7">
    <name type="scientific">Bacteroides cellulosilyticus</name>
    <dbReference type="NCBI Taxonomy" id="246787"/>
    <lineage>
        <taxon>Bacteria</taxon>
        <taxon>Pseudomonadati</taxon>
        <taxon>Bacteroidota</taxon>
        <taxon>Bacteroidia</taxon>
        <taxon>Bacteroidales</taxon>
        <taxon>Bacteroidaceae</taxon>
        <taxon>Bacteroides</taxon>
    </lineage>
</organism>
<dbReference type="EMBL" id="CP012801">
    <property type="protein sequence ID" value="ALJ62207.1"/>
    <property type="molecule type" value="Genomic_DNA"/>
</dbReference>
<evidence type="ECO:0000256" key="1">
    <source>
        <dbReference type="ARBA" id="ARBA00004127"/>
    </source>
</evidence>
<feature type="transmembrane region" description="Helical" evidence="5">
    <location>
        <begin position="230"/>
        <end position="251"/>
    </location>
</feature>
<dbReference type="AlphaFoldDB" id="A0A0P0GUQ6"/>
<keyword evidence="4 5" id="KW-0472">Membrane</keyword>
<dbReference type="CDD" id="cd01044">
    <property type="entry name" value="Ferritin_CCC1_N"/>
    <property type="match status" value="1"/>
</dbReference>
<dbReference type="KEGG" id="bcel:BcellWH2_04998"/>
<dbReference type="Gene3D" id="1.20.5.420">
    <property type="entry name" value="Immunoglobulin FC, subunit C"/>
    <property type="match status" value="1"/>
</dbReference>
<reference evidence="6 7" key="1">
    <citation type="journal article" date="2015" name="Science">
        <title>Genetic determinants of in vivo fitness and diet responsiveness in multiple human gut Bacteroides.</title>
        <authorList>
            <person name="Wu M."/>
            <person name="McNulty N.P."/>
            <person name="Rodionov D.A."/>
            <person name="Khoroshkin M.S."/>
            <person name="Griffin N.W."/>
            <person name="Cheng J."/>
            <person name="Latreille P."/>
            <person name="Kerstetter R.A."/>
            <person name="Terrapon N."/>
            <person name="Henrissat B."/>
            <person name="Osterman A.L."/>
            <person name="Gordon J.I."/>
        </authorList>
    </citation>
    <scope>NUCLEOTIDE SEQUENCE [LARGE SCALE GENOMIC DNA]</scope>
    <source>
        <strain evidence="6 7">WH2</strain>
    </source>
</reference>
<accession>A0A0P0GUQ6</accession>
<dbReference type="Proteomes" id="UP000061809">
    <property type="component" value="Chromosome"/>
</dbReference>
<dbReference type="InterPro" id="IPR039376">
    <property type="entry name" value="Ferritin_CCC1_N"/>
</dbReference>
<feature type="transmembrane region" description="Helical" evidence="5">
    <location>
        <begin position="263"/>
        <end position="284"/>
    </location>
</feature>
<evidence type="ECO:0000313" key="6">
    <source>
        <dbReference type="EMBL" id="ALJ62207.1"/>
    </source>
</evidence>
<dbReference type="SUPFAM" id="SSF47240">
    <property type="entry name" value="Ferritin-like"/>
    <property type="match status" value="1"/>
</dbReference>
<dbReference type="GO" id="GO:0030026">
    <property type="term" value="P:intracellular manganese ion homeostasis"/>
    <property type="evidence" value="ECO:0007669"/>
    <property type="project" value="InterPro"/>
</dbReference>
<gene>
    <name evidence="6" type="ORF">BcellWH2_04998</name>
</gene>
<dbReference type="InterPro" id="IPR009078">
    <property type="entry name" value="Ferritin-like_SF"/>
</dbReference>